<dbReference type="EMBL" id="JAQHRD010000011">
    <property type="protein sequence ID" value="KAJ6437606.1"/>
    <property type="molecule type" value="Genomic_DNA"/>
</dbReference>
<feature type="compositionally biased region" description="Polar residues" evidence="1">
    <location>
        <begin position="274"/>
        <end position="286"/>
    </location>
</feature>
<protein>
    <submittedName>
        <fullName evidence="2">Uncharacterized protein</fullName>
    </submittedName>
</protein>
<gene>
    <name evidence="2" type="ORF">O9K51_09813</name>
</gene>
<feature type="region of interest" description="Disordered" evidence="1">
    <location>
        <begin position="232"/>
        <end position="255"/>
    </location>
</feature>
<keyword evidence="3" id="KW-1185">Reference proteome</keyword>
<accession>A0AB34FGR4</accession>
<evidence type="ECO:0000313" key="2">
    <source>
        <dbReference type="EMBL" id="KAJ6437606.1"/>
    </source>
</evidence>
<comment type="caution">
    <text evidence="2">The sequence shown here is derived from an EMBL/GenBank/DDBJ whole genome shotgun (WGS) entry which is preliminary data.</text>
</comment>
<feature type="compositionally biased region" description="Polar residues" evidence="1">
    <location>
        <begin position="241"/>
        <end position="255"/>
    </location>
</feature>
<evidence type="ECO:0000256" key="1">
    <source>
        <dbReference type="SAM" id="MobiDB-lite"/>
    </source>
</evidence>
<reference evidence="2" key="1">
    <citation type="submission" date="2023-01" db="EMBL/GenBank/DDBJ databases">
        <title>The growth and conidiation of Purpureocillium lavendulum are regulated by nitrogen source and histone H3K14 acetylation.</title>
        <authorList>
            <person name="Tang P."/>
            <person name="Han J."/>
            <person name="Zhang C."/>
            <person name="Tang P."/>
            <person name="Qi F."/>
            <person name="Zhang K."/>
            <person name="Liang L."/>
        </authorList>
    </citation>
    <scope>NUCLEOTIDE SEQUENCE</scope>
    <source>
        <strain evidence="2">YMF1.00683</strain>
    </source>
</reference>
<name>A0AB34FGR4_9HYPO</name>
<sequence length="320" mass="35236">MVLAEGRDELKPVEFAAPKERITVSNKEKLEFPVEKHCYPEYDEFKRADTHASKERDVTTTVIPVIEGNAGDRKCVAGQIPFTNLDHLTDGTLVPGNPDLYYGARPEQLNRAVRSELNKMIMPSTQQDLPIIPNFSLAVKGPDGSFVQTYGQVATLDNRAYAITSIYHGGTLKMYTSHPIPPSAPNNRAGFVMTQIKARVLTGDADAFRQGATAYRNLRDWAKEQRDNAIEEANGRLPRNTGFSPSQNAAGLGSSFTSEASAADTIVTSQTTVLHTDSNAQTTYESDSSDDPLSRDFQPLDFEPPAKRTKSRSRSPRKQA</sequence>
<dbReference type="Proteomes" id="UP001163105">
    <property type="component" value="Unassembled WGS sequence"/>
</dbReference>
<dbReference type="AlphaFoldDB" id="A0AB34FGR4"/>
<organism evidence="2 3">
    <name type="scientific">Purpureocillium lavendulum</name>
    <dbReference type="NCBI Taxonomy" id="1247861"/>
    <lineage>
        <taxon>Eukaryota</taxon>
        <taxon>Fungi</taxon>
        <taxon>Dikarya</taxon>
        <taxon>Ascomycota</taxon>
        <taxon>Pezizomycotina</taxon>
        <taxon>Sordariomycetes</taxon>
        <taxon>Hypocreomycetidae</taxon>
        <taxon>Hypocreales</taxon>
        <taxon>Ophiocordycipitaceae</taxon>
        <taxon>Purpureocillium</taxon>
    </lineage>
</organism>
<evidence type="ECO:0000313" key="3">
    <source>
        <dbReference type="Proteomes" id="UP001163105"/>
    </source>
</evidence>
<proteinExistence type="predicted"/>
<feature type="compositionally biased region" description="Basic residues" evidence="1">
    <location>
        <begin position="307"/>
        <end position="320"/>
    </location>
</feature>
<feature type="region of interest" description="Disordered" evidence="1">
    <location>
        <begin position="274"/>
        <end position="320"/>
    </location>
</feature>